<evidence type="ECO:0000256" key="1">
    <source>
        <dbReference type="SAM" id="Phobius"/>
    </source>
</evidence>
<reference evidence="2 3" key="1">
    <citation type="submission" date="2017-07" db="EMBL/GenBank/DDBJ databases">
        <title>Acidovorax KNDSW TSA 6 genome sequence and assembly.</title>
        <authorList>
            <person name="Mayilraj S."/>
        </authorList>
    </citation>
    <scope>NUCLEOTIDE SEQUENCE [LARGE SCALE GENOMIC DNA]</scope>
    <source>
        <strain evidence="2 3">KNDSW-TSA6</strain>
    </source>
</reference>
<keyword evidence="3" id="KW-1185">Reference proteome</keyword>
<gene>
    <name evidence="2" type="ORF">CBY09_07700</name>
</gene>
<evidence type="ECO:0008006" key="4">
    <source>
        <dbReference type="Google" id="ProtNLM"/>
    </source>
</evidence>
<dbReference type="RefSeq" id="WP_094288171.1">
    <property type="nucleotide sequence ID" value="NZ_NOIG01000005.1"/>
</dbReference>
<protein>
    <recommendedName>
        <fullName evidence="4">FeoB-associated Cys-rich membrane protein</fullName>
    </recommendedName>
</protein>
<keyword evidence="1" id="KW-0812">Transmembrane</keyword>
<evidence type="ECO:0000313" key="2">
    <source>
        <dbReference type="EMBL" id="OYD50617.1"/>
    </source>
</evidence>
<feature type="transmembrane region" description="Helical" evidence="1">
    <location>
        <begin position="6"/>
        <end position="23"/>
    </location>
</feature>
<keyword evidence="1" id="KW-1133">Transmembrane helix</keyword>
<comment type="caution">
    <text evidence="2">The sequence shown here is derived from an EMBL/GenBank/DDBJ whole genome shotgun (WGS) entry which is preliminary data.</text>
</comment>
<proteinExistence type="predicted"/>
<dbReference type="AlphaFoldDB" id="A0A235EPY3"/>
<organism evidence="2 3">
    <name type="scientific">Acidovorax kalamii</name>
    <dbReference type="NCBI Taxonomy" id="2004485"/>
    <lineage>
        <taxon>Bacteria</taxon>
        <taxon>Pseudomonadati</taxon>
        <taxon>Pseudomonadota</taxon>
        <taxon>Betaproteobacteria</taxon>
        <taxon>Burkholderiales</taxon>
        <taxon>Comamonadaceae</taxon>
        <taxon>Acidovorax</taxon>
    </lineage>
</organism>
<dbReference type="EMBL" id="NOIG01000005">
    <property type="protein sequence ID" value="OYD50617.1"/>
    <property type="molecule type" value="Genomic_DNA"/>
</dbReference>
<keyword evidence="1" id="KW-0472">Membrane</keyword>
<evidence type="ECO:0000313" key="3">
    <source>
        <dbReference type="Proteomes" id="UP000215441"/>
    </source>
</evidence>
<sequence>MAQQLIVGLIVAAAALYVLWRYLPARWRQGLGKVHPGLAQAPGCGGGDDGECRSCGTCGVAPGAGAEKPMAMPAPRRPVV</sequence>
<dbReference type="OrthoDB" id="8814382at2"/>
<name>A0A235EPY3_9BURK</name>
<dbReference type="Proteomes" id="UP000215441">
    <property type="component" value="Unassembled WGS sequence"/>
</dbReference>
<accession>A0A235EPY3</accession>